<keyword evidence="1" id="KW-0812">Transmembrane</keyword>
<dbReference type="SMART" id="SM00267">
    <property type="entry name" value="GGDEF"/>
    <property type="match status" value="1"/>
</dbReference>
<evidence type="ECO:0000313" key="4">
    <source>
        <dbReference type="Proteomes" id="UP000653472"/>
    </source>
</evidence>
<dbReference type="Pfam" id="PF00990">
    <property type="entry name" value="GGDEF"/>
    <property type="match status" value="1"/>
</dbReference>
<dbReference type="PANTHER" id="PTHR35152:SF1">
    <property type="entry name" value="DOMAIN SIGNALLING PROTEIN, PUTATIVE (AFU_ORTHOLOGUE AFUA_5G11310)-RELATED"/>
    <property type="match status" value="1"/>
</dbReference>
<dbReference type="GO" id="GO:0016020">
    <property type="term" value="C:membrane"/>
    <property type="evidence" value="ECO:0007669"/>
    <property type="project" value="UniProtKB-UniRule"/>
</dbReference>
<dbReference type="InterPro" id="IPR000160">
    <property type="entry name" value="GGDEF_dom"/>
</dbReference>
<feature type="transmembrane region" description="Helical" evidence="1">
    <location>
        <begin position="139"/>
        <end position="163"/>
    </location>
</feature>
<evidence type="ECO:0000313" key="3">
    <source>
        <dbReference type="EMBL" id="NKF23289.1"/>
    </source>
</evidence>
<dbReference type="Proteomes" id="UP000653472">
    <property type="component" value="Unassembled WGS sequence"/>
</dbReference>
<dbReference type="RefSeq" id="WP_168148613.1">
    <property type="nucleotide sequence ID" value="NZ_JAAVXB010000007.1"/>
</dbReference>
<feature type="transmembrane region" description="Helical" evidence="1">
    <location>
        <begin position="223"/>
        <end position="242"/>
    </location>
</feature>
<comment type="caution">
    <text evidence="3">The sequence shown here is derived from an EMBL/GenBank/DDBJ whole genome shotgun (WGS) entry which is preliminary data.</text>
</comment>
<feature type="transmembrane region" description="Helical" evidence="1">
    <location>
        <begin position="45"/>
        <end position="69"/>
    </location>
</feature>
<dbReference type="InterPro" id="IPR043128">
    <property type="entry name" value="Rev_trsase/Diguanyl_cyclase"/>
</dbReference>
<dbReference type="EMBL" id="JAAVXB010000007">
    <property type="protein sequence ID" value="NKF23289.1"/>
    <property type="molecule type" value="Genomic_DNA"/>
</dbReference>
<proteinExistence type="predicted"/>
<accession>A0A970B9F5</accession>
<protein>
    <submittedName>
        <fullName evidence="3">Diguanylate cyclase</fullName>
    </submittedName>
</protein>
<name>A0A970B9F5_9GAMM</name>
<dbReference type="Pfam" id="PF03707">
    <property type="entry name" value="MHYT"/>
    <property type="match status" value="2"/>
</dbReference>
<keyword evidence="4" id="KW-1185">Reference proteome</keyword>
<gene>
    <name evidence="3" type="ORF">G7Y82_13290</name>
</gene>
<dbReference type="PANTHER" id="PTHR35152">
    <property type="entry name" value="DOMAIN SIGNALLING PROTEIN, PUTATIVE (AFU_ORTHOLOGUE AFUA_5G11310)-RELATED"/>
    <property type="match status" value="1"/>
</dbReference>
<dbReference type="AlphaFoldDB" id="A0A970B9F5"/>
<keyword evidence="1" id="KW-1133">Transmembrane helix</keyword>
<dbReference type="InterPro" id="IPR005330">
    <property type="entry name" value="MHYT_dom"/>
</dbReference>
<feature type="domain" description="MHYT" evidence="2">
    <location>
        <begin position="10"/>
        <end position="203"/>
    </location>
</feature>
<dbReference type="PROSITE" id="PS50924">
    <property type="entry name" value="MHYT"/>
    <property type="match status" value="1"/>
</dbReference>
<reference evidence="3" key="1">
    <citation type="submission" date="2020-03" db="EMBL/GenBank/DDBJ databases">
        <title>Solimonas marina sp. nov., isolated from deep seawater of the Pacific Ocean.</title>
        <authorList>
            <person name="Liu X."/>
            <person name="Lai Q."/>
            <person name="Sun F."/>
            <person name="Gai Y."/>
            <person name="Li G."/>
            <person name="Shao Z."/>
        </authorList>
    </citation>
    <scope>NUCLEOTIDE SEQUENCE</scope>
    <source>
        <strain evidence="3">C16B3</strain>
    </source>
</reference>
<organism evidence="3 4">
    <name type="scientific">Solimonas marina</name>
    <dbReference type="NCBI Taxonomy" id="2714601"/>
    <lineage>
        <taxon>Bacteria</taxon>
        <taxon>Pseudomonadati</taxon>
        <taxon>Pseudomonadota</taxon>
        <taxon>Gammaproteobacteria</taxon>
        <taxon>Nevskiales</taxon>
        <taxon>Nevskiaceae</taxon>
        <taxon>Solimonas</taxon>
    </lineage>
</organism>
<dbReference type="InterPro" id="IPR029787">
    <property type="entry name" value="Nucleotide_cyclase"/>
</dbReference>
<feature type="transmembrane region" description="Helical" evidence="1">
    <location>
        <begin position="109"/>
        <end position="127"/>
    </location>
</feature>
<evidence type="ECO:0000259" key="2">
    <source>
        <dbReference type="PROSITE" id="PS50924"/>
    </source>
</evidence>
<dbReference type="Gene3D" id="3.30.70.270">
    <property type="match status" value="1"/>
</dbReference>
<dbReference type="SUPFAM" id="SSF55073">
    <property type="entry name" value="Nucleotide cyclase"/>
    <property type="match status" value="1"/>
</dbReference>
<feature type="transmembrane region" description="Helical" evidence="1">
    <location>
        <begin position="81"/>
        <end position="100"/>
    </location>
</feature>
<keyword evidence="1" id="KW-0472">Membrane</keyword>
<feature type="transmembrane region" description="Helical" evidence="1">
    <location>
        <begin position="12"/>
        <end position="33"/>
    </location>
</feature>
<evidence type="ECO:0000256" key="1">
    <source>
        <dbReference type="PROSITE-ProRule" id="PRU00244"/>
    </source>
</evidence>
<sequence>MNSAFLTGQYNIGLVVLSYLIAVLASYSAVDLSNRIFRNPERQSLWIALGAIAMGCGIWSMHFIGMQAFSLPIAMRYDLGVTTFSLVAAIGVAALALYVASRERMGPKAIIIGALMMGTGICVMHYSGMAAMKMEPGIVWNPILVALSALIAVLASGVALWIAFHLRRIKASRQLQARAGAAAVMGLAVSGMHYTGMAAASFPVGAICSARAGLTGSWTAGPVAAFTVLLSLLIMALAAYDAHKQTQAREARLRREQEQRARILALHDPETMLRNRPSFQQEAINFIQRCTRNGTKFDLFYGALRFPEGADARAMKAIADRLRPLARPQDFLARYGRTEFALLRAREPGEGTPQLLRDQLLAACTLPLDLGEIRIEPHAHIGIGTFPDHGQTSRELLMAAARTADAPQTSASTLLLRQQPAA</sequence>